<feature type="transmembrane region" description="Helical" evidence="1">
    <location>
        <begin position="124"/>
        <end position="143"/>
    </location>
</feature>
<name>A0A379W6U0_SALET</name>
<feature type="domain" description="NAD(P)-binding" evidence="2">
    <location>
        <begin position="4"/>
        <end position="116"/>
    </location>
</feature>
<evidence type="ECO:0000259" key="2">
    <source>
        <dbReference type="Pfam" id="PF16363"/>
    </source>
</evidence>
<evidence type="ECO:0000256" key="1">
    <source>
        <dbReference type="SAM" id="Phobius"/>
    </source>
</evidence>
<dbReference type="EC" id="4.2.1.46" evidence="3"/>
<dbReference type="Proteomes" id="UP000255509">
    <property type="component" value="Unassembled WGS sequence"/>
</dbReference>
<keyword evidence="1" id="KW-0472">Membrane</keyword>
<organism evidence="3 4">
    <name type="scientific">Salmonella enterica I</name>
    <dbReference type="NCBI Taxonomy" id="59201"/>
    <lineage>
        <taxon>Bacteria</taxon>
        <taxon>Pseudomonadati</taxon>
        <taxon>Pseudomonadota</taxon>
        <taxon>Gammaproteobacteria</taxon>
        <taxon>Enterobacterales</taxon>
        <taxon>Enterobacteriaceae</taxon>
        <taxon>Salmonella</taxon>
    </lineage>
</organism>
<dbReference type="InterPro" id="IPR016040">
    <property type="entry name" value="NAD(P)-bd_dom"/>
</dbReference>
<proteinExistence type="predicted"/>
<keyword evidence="3" id="KW-0456">Lyase</keyword>
<dbReference type="GO" id="GO:0008460">
    <property type="term" value="F:dTDP-glucose 4,6-dehydratase activity"/>
    <property type="evidence" value="ECO:0007669"/>
    <property type="project" value="UniProtKB-EC"/>
</dbReference>
<dbReference type="AlphaFoldDB" id="A0A379W6U0"/>
<dbReference type="Gene3D" id="3.40.50.720">
    <property type="entry name" value="NAD(P)-binding Rossmann-like Domain"/>
    <property type="match status" value="1"/>
</dbReference>
<gene>
    <name evidence="3" type="primary">rfbB_1</name>
    <name evidence="3" type="ORF">NCTC8258_02583</name>
</gene>
<dbReference type="SUPFAM" id="SSF51735">
    <property type="entry name" value="NAD(P)-binding Rossmann-fold domains"/>
    <property type="match status" value="1"/>
</dbReference>
<evidence type="ECO:0000313" key="3">
    <source>
        <dbReference type="EMBL" id="SUH14884.1"/>
    </source>
</evidence>
<dbReference type="PANTHER" id="PTHR43000">
    <property type="entry name" value="DTDP-D-GLUCOSE 4,6-DEHYDRATASE-RELATED"/>
    <property type="match status" value="1"/>
</dbReference>
<dbReference type="EMBL" id="UGXS01000004">
    <property type="protein sequence ID" value="SUH14884.1"/>
    <property type="molecule type" value="Genomic_DNA"/>
</dbReference>
<evidence type="ECO:0000313" key="4">
    <source>
        <dbReference type="Proteomes" id="UP000255509"/>
    </source>
</evidence>
<keyword evidence="1" id="KW-0812">Transmembrane</keyword>
<reference evidence="3 4" key="1">
    <citation type="submission" date="2018-06" db="EMBL/GenBank/DDBJ databases">
        <authorList>
            <consortium name="Pathogen Informatics"/>
            <person name="Doyle S."/>
        </authorList>
    </citation>
    <scope>NUCLEOTIDE SEQUENCE [LARGE SCALE GENOMIC DNA]</scope>
    <source>
        <strain evidence="3 4">NCTC8258</strain>
    </source>
</reference>
<keyword evidence="1" id="KW-1133">Transmembrane helix</keyword>
<sequence>MKILITGGAGFIGSAVVRHIIKNTQDTVVNIDKLTYAGNLESLSDISESNRYNFEHADICDSAEITRIFEQYQPDAVMHLAAESHVDRSITGPAAFIETNIVGTYVLLKLRVNTGLRLAKIKKIIFVFIIFPLMKFTAIYRILMKLKTALRCRYLLKRRHMRQVAPILRQKHPAII</sequence>
<dbReference type="InterPro" id="IPR036291">
    <property type="entry name" value="NAD(P)-bd_dom_sf"/>
</dbReference>
<protein>
    <submittedName>
        <fullName evidence="3">dTDP-glucose 4,6-dehydratase</fullName>
        <ecNumber evidence="3">4.2.1.46</ecNumber>
    </submittedName>
</protein>
<dbReference type="Pfam" id="PF16363">
    <property type="entry name" value="GDP_Man_Dehyd"/>
    <property type="match status" value="1"/>
</dbReference>
<accession>A0A379W6U0</accession>